<organism evidence="1 2">
    <name type="scientific">Saponaria officinalis</name>
    <name type="common">Common soapwort</name>
    <name type="synonym">Lychnis saponaria</name>
    <dbReference type="NCBI Taxonomy" id="3572"/>
    <lineage>
        <taxon>Eukaryota</taxon>
        <taxon>Viridiplantae</taxon>
        <taxon>Streptophyta</taxon>
        <taxon>Embryophyta</taxon>
        <taxon>Tracheophyta</taxon>
        <taxon>Spermatophyta</taxon>
        <taxon>Magnoliopsida</taxon>
        <taxon>eudicotyledons</taxon>
        <taxon>Gunneridae</taxon>
        <taxon>Pentapetalae</taxon>
        <taxon>Caryophyllales</taxon>
        <taxon>Caryophyllaceae</taxon>
        <taxon>Caryophylleae</taxon>
        <taxon>Saponaria</taxon>
    </lineage>
</organism>
<dbReference type="AlphaFoldDB" id="A0AAW1H8F7"/>
<protein>
    <submittedName>
        <fullName evidence="1">Uncharacterized protein</fullName>
    </submittedName>
</protein>
<keyword evidence="2" id="KW-1185">Reference proteome</keyword>
<comment type="caution">
    <text evidence="1">The sequence shown here is derived from an EMBL/GenBank/DDBJ whole genome shotgun (WGS) entry which is preliminary data.</text>
</comment>
<dbReference type="Proteomes" id="UP001443914">
    <property type="component" value="Unassembled WGS sequence"/>
</dbReference>
<proteinExistence type="predicted"/>
<evidence type="ECO:0000313" key="1">
    <source>
        <dbReference type="EMBL" id="KAK9672320.1"/>
    </source>
</evidence>
<gene>
    <name evidence="1" type="ORF">RND81_12G092500</name>
</gene>
<name>A0AAW1H8F7_SAPOF</name>
<accession>A0AAW1H8F7</accession>
<reference evidence="1" key="1">
    <citation type="submission" date="2024-03" db="EMBL/GenBank/DDBJ databases">
        <title>WGS assembly of Saponaria officinalis var. Norfolk2.</title>
        <authorList>
            <person name="Jenkins J."/>
            <person name="Shu S."/>
            <person name="Grimwood J."/>
            <person name="Barry K."/>
            <person name="Goodstein D."/>
            <person name="Schmutz J."/>
            <person name="Leebens-Mack J."/>
            <person name="Osbourn A."/>
        </authorList>
    </citation>
    <scope>NUCLEOTIDE SEQUENCE [LARGE SCALE GENOMIC DNA]</scope>
    <source>
        <strain evidence="1">JIC</strain>
    </source>
</reference>
<sequence>MRELSRGKCWRSAVEESWRTAGEGFSR</sequence>
<dbReference type="EMBL" id="JBDFQZ010000012">
    <property type="protein sequence ID" value="KAK9672320.1"/>
    <property type="molecule type" value="Genomic_DNA"/>
</dbReference>
<evidence type="ECO:0000313" key="2">
    <source>
        <dbReference type="Proteomes" id="UP001443914"/>
    </source>
</evidence>